<dbReference type="Proteomes" id="UP000019030">
    <property type="component" value="Chromosome"/>
</dbReference>
<evidence type="ECO:0000313" key="2">
    <source>
        <dbReference type="Proteomes" id="UP000019030"/>
    </source>
</evidence>
<sequence length="119" mass="13845">MNRNKIWRAVAYSTDTYRKHDEIHVFVDAPDYETAKSRIYERLVDEWDLARGFIDFYNLWSESELRNIAVGPQTPIGLPLLESGASYDRSPLILVASSRLRYVLDCALREVQIEEARHA</sequence>
<accession>A0A0D4ZYA4</accession>
<protein>
    <submittedName>
        <fullName evidence="1">Uncharacterized protein</fullName>
    </submittedName>
</protein>
<dbReference type="HOGENOM" id="CLU_158716_0_0_6"/>
<name>A0A0D4ZYA4_9GAMM</name>
<dbReference type="STRING" id="1441930.Z042_25365"/>
<reference evidence="1 2" key="2">
    <citation type="submission" date="2015-03" db="EMBL/GenBank/DDBJ databases">
        <authorList>
            <person name="Chan K.-G."/>
        </authorList>
    </citation>
    <scope>NUCLEOTIDE SEQUENCE [LARGE SCALE GENOMIC DNA]</scope>
    <source>
        <strain evidence="1 2">RB-25</strain>
    </source>
</reference>
<evidence type="ECO:0000313" key="1">
    <source>
        <dbReference type="EMBL" id="AJW28883.1"/>
    </source>
</evidence>
<dbReference type="EMBL" id="CP007044">
    <property type="protein sequence ID" value="AJW28883.1"/>
    <property type="molecule type" value="Genomic_DNA"/>
</dbReference>
<keyword evidence="2" id="KW-1185">Reference proteome</keyword>
<organism evidence="1 2">
    <name type="scientific">Chania multitudinisentens RB-25</name>
    <dbReference type="NCBI Taxonomy" id="1441930"/>
    <lineage>
        <taxon>Bacteria</taxon>
        <taxon>Pseudomonadati</taxon>
        <taxon>Pseudomonadota</taxon>
        <taxon>Gammaproteobacteria</taxon>
        <taxon>Enterobacterales</taxon>
        <taxon>Yersiniaceae</taxon>
        <taxon>Chania</taxon>
    </lineage>
</organism>
<dbReference type="OrthoDB" id="6444115at2"/>
<dbReference type="eggNOG" id="ENOG5031MBT">
    <property type="taxonomic scope" value="Bacteria"/>
</dbReference>
<proteinExistence type="predicted"/>
<dbReference type="RefSeq" id="WP_024910494.1">
    <property type="nucleotide sequence ID" value="NZ_CP007044.2"/>
</dbReference>
<dbReference type="KEGG" id="sfo:Z042_25365"/>
<reference evidence="1 2" key="1">
    <citation type="submission" date="2014-01" db="EMBL/GenBank/DDBJ databases">
        <title>Isolation of Serratia multitudinisentens RB-25 from Ex-Landfill site.</title>
        <authorList>
            <person name="Robson E.H.J."/>
        </authorList>
    </citation>
    <scope>NUCLEOTIDE SEQUENCE [LARGE SCALE GENOMIC DNA]</scope>
    <source>
        <strain evidence="1 2">RB-25</strain>
    </source>
</reference>
<dbReference type="AlphaFoldDB" id="A0A0D4ZYA4"/>
<gene>
    <name evidence="1" type="ORF">Z042_25365</name>
</gene>